<dbReference type="EMBL" id="NIBD01000002">
    <property type="protein sequence ID" value="PAB57312.1"/>
    <property type="molecule type" value="Genomic_DNA"/>
</dbReference>
<evidence type="ECO:0000313" key="2">
    <source>
        <dbReference type="Proteomes" id="UP000216008"/>
    </source>
</evidence>
<reference evidence="1 2" key="1">
    <citation type="submission" date="2017-05" db="EMBL/GenBank/DDBJ databases">
        <title>Lactobacillus johnsonii from commercial turkeys.</title>
        <authorList>
            <person name="Johnson T.J."/>
            <person name="Youmans B."/>
        </authorList>
    </citation>
    <scope>NUCLEOTIDE SEQUENCE [LARGE SCALE GENOMIC DNA]</scope>
    <source>
        <strain evidence="1 2">UMNLJ114</strain>
    </source>
</reference>
<protein>
    <submittedName>
        <fullName evidence="1">Uncharacterized protein</fullName>
    </submittedName>
</protein>
<name>A0A267MD52_LACJH</name>
<comment type="caution">
    <text evidence="1">The sequence shown here is derived from an EMBL/GenBank/DDBJ whole genome shotgun (WGS) entry which is preliminary data.</text>
</comment>
<organism evidence="1 2">
    <name type="scientific">Lactobacillus johnsonii</name>
    <dbReference type="NCBI Taxonomy" id="33959"/>
    <lineage>
        <taxon>Bacteria</taxon>
        <taxon>Bacillati</taxon>
        <taxon>Bacillota</taxon>
        <taxon>Bacilli</taxon>
        <taxon>Lactobacillales</taxon>
        <taxon>Lactobacillaceae</taxon>
        <taxon>Lactobacillus</taxon>
    </lineage>
</organism>
<dbReference type="AlphaFoldDB" id="A0A267MD52"/>
<proteinExistence type="predicted"/>
<dbReference type="RefSeq" id="WP_095182375.1">
    <property type="nucleotide sequence ID" value="NZ_NIBC01000015.1"/>
</dbReference>
<accession>A0A267MD52</accession>
<gene>
    <name evidence="1" type="ORF">A3Q24_00255</name>
</gene>
<dbReference type="Proteomes" id="UP000216008">
    <property type="component" value="Unassembled WGS sequence"/>
</dbReference>
<evidence type="ECO:0000313" key="1">
    <source>
        <dbReference type="EMBL" id="PAB57312.1"/>
    </source>
</evidence>
<sequence length="102" mass="11904">MNILIRNVDPFTVLAIDRMVKNFNKKNHSKISRSEFLRREIEKIPERNIYKKVNSDVAVQLEIMNSRIEAQSDGFNKIFFLLVTGDTEAALNLSEELSKKYQ</sequence>